<evidence type="ECO:0000313" key="2">
    <source>
        <dbReference type="Proteomes" id="UP000033047"/>
    </source>
</evidence>
<dbReference type="STRING" id="927665.HMPREF1535_01257"/>
<dbReference type="RefSeq" id="WP_046145596.1">
    <property type="nucleotide sequence ID" value="NZ_KQ033912.1"/>
</dbReference>
<dbReference type="HOGENOM" id="CLU_255108_0_0_10"/>
<comment type="caution">
    <text evidence="1">The sequence shown here is derived from an EMBL/GenBank/DDBJ whole genome shotgun (WGS) entry which is preliminary data.</text>
</comment>
<proteinExistence type="predicted"/>
<organism evidence="1 2">
    <name type="scientific">Parabacteroides goldsteinii DSM 19448 = WAL 12034</name>
    <dbReference type="NCBI Taxonomy" id="927665"/>
    <lineage>
        <taxon>Bacteria</taxon>
        <taxon>Pseudomonadati</taxon>
        <taxon>Bacteroidota</taxon>
        <taxon>Bacteroidia</taxon>
        <taxon>Bacteroidales</taxon>
        <taxon>Tannerellaceae</taxon>
        <taxon>Parabacteroides</taxon>
    </lineage>
</organism>
<dbReference type="Gene3D" id="2.160.20.110">
    <property type="match status" value="1"/>
</dbReference>
<accession>A0A0F5JJQ1</accession>
<name>A0A0F5JJQ1_9BACT</name>
<protein>
    <recommendedName>
        <fullName evidence="3">GLUG domain-containing protein</fullName>
    </recommendedName>
</protein>
<evidence type="ECO:0000313" key="1">
    <source>
        <dbReference type="EMBL" id="KKB57810.1"/>
    </source>
</evidence>
<dbReference type="PATRIC" id="fig|927665.4.peg.1283"/>
<evidence type="ECO:0008006" key="3">
    <source>
        <dbReference type="Google" id="ProtNLM"/>
    </source>
</evidence>
<reference evidence="1 2" key="1">
    <citation type="submission" date="2013-04" db="EMBL/GenBank/DDBJ databases">
        <title>The Genome Sequence of Parabacteroides goldsteinii DSM 19448.</title>
        <authorList>
            <consortium name="The Broad Institute Genomics Platform"/>
            <person name="Earl A."/>
            <person name="Ward D."/>
            <person name="Feldgarden M."/>
            <person name="Gevers D."/>
            <person name="Martens E."/>
            <person name="Sakamoto M."/>
            <person name="Benno Y."/>
            <person name="Song Y."/>
            <person name="Liu C."/>
            <person name="Lee J."/>
            <person name="Bolanos M."/>
            <person name="Vaisanen M.L."/>
            <person name="Finegold S.M."/>
            <person name="Walker B."/>
            <person name="Young S."/>
            <person name="Zeng Q."/>
            <person name="Gargeya S."/>
            <person name="Fitzgerald M."/>
            <person name="Haas B."/>
            <person name="Abouelleil A."/>
            <person name="Allen A.W."/>
            <person name="Alvarado L."/>
            <person name="Arachchi H.M."/>
            <person name="Berlin A.M."/>
            <person name="Chapman S.B."/>
            <person name="Gainer-Dewar J."/>
            <person name="Goldberg J."/>
            <person name="Griggs A."/>
            <person name="Gujja S."/>
            <person name="Hansen M."/>
            <person name="Howarth C."/>
            <person name="Imamovic A."/>
            <person name="Ireland A."/>
            <person name="Larimer J."/>
            <person name="McCowan C."/>
            <person name="Murphy C."/>
            <person name="Pearson M."/>
            <person name="Poon T.W."/>
            <person name="Priest M."/>
            <person name="Roberts A."/>
            <person name="Saif S."/>
            <person name="Shea T."/>
            <person name="Sisk P."/>
            <person name="Sykes S."/>
            <person name="Wortman J."/>
            <person name="Nusbaum C."/>
            <person name="Birren B."/>
        </authorList>
    </citation>
    <scope>NUCLEOTIDE SEQUENCE [LARGE SCALE GENOMIC DNA]</scope>
    <source>
        <strain evidence="1 2">DSM 19448</strain>
    </source>
</reference>
<dbReference type="EMBL" id="AQHV01000008">
    <property type="protein sequence ID" value="KKB57810.1"/>
    <property type="molecule type" value="Genomic_DNA"/>
</dbReference>
<gene>
    <name evidence="1" type="ORF">HMPREF1535_01257</name>
</gene>
<dbReference type="Proteomes" id="UP000033047">
    <property type="component" value="Unassembled WGS sequence"/>
</dbReference>
<sequence length="1402" mass="147058">MNNFLYVKRNHRAASRRGAARIISIMILAFLWPKGGGAQEIKDLDVSSISGKLTLTYKQKSGSSTDYAWFCKIGTDGTENEFSGTLTGTNNDWKHGSIDIKSEKKIEDPNNNKLDSYPILKLDGLNLTYNANDSLLYMVQNGNPLCIQATGSSASTLKCQGVVINNYVGCDLLLDGGAAGLNILSQGYSNGIYLYTTGHSVDLILKGKINIVADNKYGVSIGNSASLSAAKDAKITASGGLKAILDNNVHSPFLEWRFEASLGSGKTLEIKDANGDSLDPAIQFTTDDKNKHFAINVAKNTGYTVWLGDEQLMDENRRTVFTTTENGVSSFSKMQTLPTDWVGYAETADVGPDGVDVSVSVNNYTVKTPRGLAWIAWVTNKGKTTANTKEAYSNYYPSNAGFKECTVTLANDISLATPKGVTAGFVNNWVPIGTYSYLSYTDYTKCFQGTFDGNGKTITGMTISSSSVEYIGLFGYLYGATVRNLTMADEEGANNIQLASITGGANTYPLGSIAGRVENGKIINCHNRCAVSFSVSDKSGDVGGIAGSIINSVVSACSNRGTITIIQGLNNYAGGIVGTSLNSSIVSCFNTGNMDVNASGGSAYAGGVVGESDTNGSSSNPSHLSHCYSIGNMTANATQSSSVSGGIIGVAQYVVIESCFATGSVSAEPSSSDAAYAGGIIGWIWSGSSVTVKDCLALNTDGVKATGNTSGKHAGRIVGKNSNSSNDNDTFSNNYASTKIQLTVGDNTFAPTADIAADAINGADTYLDEVATDIASWAGTENTKAFTAIDTETNGLLPRLKAIASYGADGLPITYGEAIAGQPADNLKSADYLAMPGPLPLPADNTETITLTYSDGKWSSKQGDNGTSTRFNGTVKMVDGASPSTNKLVIATVTGNPTLTFDKVVIKPTDGAALTINDGCALTINTADKSTSTLSSSVASTLMNKGSLTLTGKGLYIGNTGDNNEYYGLDNSGTFTVTDPSSTSVTFYCANTAIHNTGTLANAWMEWRFSNALESYEDIAFAATDAADQSPSSLSHNGKTFATTVTAGKTYRLWKVTNAGGEVRTSQKGLDGNGTPVKLFSAIANAVSVYTEVEDLKTITISDTKDFSDANCAAQDVVVKSNGVLTVDADNAFVFSLTLEEGAQVVTTNPLKVSETFSTTRTLGNKWTTFGSPVTLTASVGDAEGQRLYAATGYTGKDASAQGWTNISDAANGTKKVNIAADNPYLLAAEENSTTVTFAATASADQAIEIPATIPVTLGDALEDGTFVFQTNPNLANLTLSNIYVLNADGKRFELKEGEYTVKPFEAFIVANAVTRARVASLKIGEGIATGIEQPLAAVTARVWGTRGSLHVYSGEAAALTVVRSDGRVVYAASIAPGDTRLDLPSGIYMIRINNITYKIAL</sequence>